<organism evidence="11 12">
    <name type="scientific">Cyprinodon variegatus</name>
    <name type="common">Sheepshead minnow</name>
    <dbReference type="NCBI Taxonomy" id="28743"/>
    <lineage>
        <taxon>Eukaryota</taxon>
        <taxon>Metazoa</taxon>
        <taxon>Chordata</taxon>
        <taxon>Craniata</taxon>
        <taxon>Vertebrata</taxon>
        <taxon>Euteleostomi</taxon>
        <taxon>Actinopterygii</taxon>
        <taxon>Neopterygii</taxon>
        <taxon>Teleostei</taxon>
        <taxon>Neoteleostei</taxon>
        <taxon>Acanthomorphata</taxon>
        <taxon>Ovalentaria</taxon>
        <taxon>Atherinomorphae</taxon>
        <taxon>Cyprinodontiformes</taxon>
        <taxon>Cyprinodontidae</taxon>
        <taxon>Cyprinodon</taxon>
    </lineage>
</organism>
<dbReference type="PROSITE" id="PS00518">
    <property type="entry name" value="ZF_RING_1"/>
    <property type="match status" value="1"/>
</dbReference>
<dbReference type="Gene3D" id="3.30.40.10">
    <property type="entry name" value="Zinc/RING finger domain, C3HC4 (zinc finger)"/>
    <property type="match status" value="1"/>
</dbReference>
<dbReference type="SUPFAM" id="SSF49899">
    <property type="entry name" value="Concanavalin A-like lectins/glucanases"/>
    <property type="match status" value="1"/>
</dbReference>
<keyword evidence="4 6" id="KW-0863">Zinc-finger</keyword>
<dbReference type="GO" id="GO:0001578">
    <property type="term" value="P:microtubule bundle formation"/>
    <property type="evidence" value="ECO:0007669"/>
    <property type="project" value="TreeGrafter"/>
</dbReference>
<dbReference type="PROSITE" id="PS50853">
    <property type="entry name" value="FN3"/>
    <property type="match status" value="1"/>
</dbReference>
<dbReference type="InterPro" id="IPR013083">
    <property type="entry name" value="Znf_RING/FYVE/PHD"/>
</dbReference>
<accession>A0A3Q2DLV0</accession>
<dbReference type="GO" id="GO:0048490">
    <property type="term" value="P:anterograde synaptic vesicle transport"/>
    <property type="evidence" value="ECO:0007669"/>
    <property type="project" value="TreeGrafter"/>
</dbReference>
<keyword evidence="2" id="KW-0963">Cytoplasm</keyword>
<dbReference type="SMART" id="SM00336">
    <property type="entry name" value="BBOX"/>
    <property type="match status" value="1"/>
</dbReference>
<dbReference type="InterPro" id="IPR000315">
    <property type="entry name" value="Znf_B-box"/>
</dbReference>
<evidence type="ECO:0000256" key="2">
    <source>
        <dbReference type="ARBA" id="ARBA00022490"/>
    </source>
</evidence>
<evidence type="ECO:0000256" key="3">
    <source>
        <dbReference type="ARBA" id="ARBA00022723"/>
    </source>
</evidence>
<dbReference type="InterPro" id="IPR003961">
    <property type="entry name" value="FN3_dom"/>
</dbReference>
<keyword evidence="5" id="KW-0862">Zinc</keyword>
<evidence type="ECO:0000313" key="12">
    <source>
        <dbReference type="Proteomes" id="UP000265020"/>
    </source>
</evidence>
<dbReference type="GO" id="GO:0008270">
    <property type="term" value="F:zinc ion binding"/>
    <property type="evidence" value="ECO:0007669"/>
    <property type="project" value="UniProtKB-KW"/>
</dbReference>
<feature type="coiled-coil region" evidence="7">
    <location>
        <begin position="285"/>
        <end position="312"/>
    </location>
</feature>
<dbReference type="InterPro" id="IPR050617">
    <property type="entry name" value="E3_ligase_FN3/SPRY"/>
</dbReference>
<evidence type="ECO:0000256" key="1">
    <source>
        <dbReference type="ARBA" id="ARBA00004496"/>
    </source>
</evidence>
<evidence type="ECO:0000256" key="7">
    <source>
        <dbReference type="SAM" id="Coils"/>
    </source>
</evidence>
<dbReference type="Ensembl" id="ENSCVAT00000033247.1">
    <property type="protein sequence ID" value="ENSCVAP00000019689.1"/>
    <property type="gene ID" value="ENSCVAG00000023082.1"/>
</dbReference>
<keyword evidence="12" id="KW-1185">Reference proteome</keyword>
<evidence type="ECO:0000256" key="8">
    <source>
        <dbReference type="SAM" id="MobiDB-lite"/>
    </source>
</evidence>
<dbReference type="Pfam" id="PF00643">
    <property type="entry name" value="zf-B_box"/>
    <property type="match status" value="1"/>
</dbReference>
<dbReference type="Gene3D" id="3.30.160.60">
    <property type="entry name" value="Classic Zinc Finger"/>
    <property type="match status" value="1"/>
</dbReference>
<dbReference type="InterPro" id="IPR018957">
    <property type="entry name" value="Znf_C3HC4_RING-type"/>
</dbReference>
<dbReference type="InterPro" id="IPR043136">
    <property type="entry name" value="B30.2/SPRY_sf"/>
</dbReference>
<evidence type="ECO:0000256" key="5">
    <source>
        <dbReference type="ARBA" id="ARBA00022833"/>
    </source>
</evidence>
<sequence length="718" mass="80373">MAEAELQTFTSIMDALVRISSNMKSMEQELHCPVCDEMVKQPILLPCLHSVCLLCAAEVLVQRGYSPPDLPPEPVSPASTPNHRSPRQARRPAPRTPDHLERVIRTCGTYPGRRRREAAPPPMLFPCPSCQQDVELGDRGLTDCFRNLTLERIVEYRHTISLGSVAIMCGFCKPPQSLEATKGCADCKSNFCNECFKLYHPWGTPRAQHEHILPTNNFRPKQVLTCTEHEQERLQWYCRNCQRLLCQLCKLRRVHHGHKVLPIAQAYQALKDKISKEVNFILANQETIENQISQLEAAIKQMELQANSAVALHQLTHCIRELGTAVAERQGTLAIALEGSRSRRDEALSTQIFEKQGLMEHAGLMAFTQELLKETDAPCFVQAARVTHSLVRAIENLQCFSLAAETSFRNFHLDASKEVKLINSLQFIQPLAPVIDTQKTLAYDQLFLCWRLPQDSAPAWHFSVEYQRRAGATWGGISSPNSSTPWLRLNEVKGTSAVVDRVQMDSVYVLRVRGCNKAGFGDYSEEVYLHTPPAPLSFSLDSRWGLHADRLALGKGQTYARSVPGLSLLQAADRALTSCHLTSDLLVADLAVTHGRHYWACSVEPGSYLVKVGVGQETKLQEWFHLPQDMASPYSSKHHSHTAPLPPRLGVCLDCDKGQVTFYDAHSLRVLWEGHMDCSAPVCPAFCFIGGGALQLQDLVSNRSIEEPPPRRVTIETR</sequence>
<reference evidence="11" key="2">
    <citation type="submission" date="2025-09" db="UniProtKB">
        <authorList>
            <consortium name="Ensembl"/>
        </authorList>
    </citation>
    <scope>IDENTIFICATION</scope>
</reference>
<dbReference type="AlphaFoldDB" id="A0A3Q2DLV0"/>
<dbReference type="GO" id="GO:0007409">
    <property type="term" value="P:axonogenesis"/>
    <property type="evidence" value="ECO:0007669"/>
    <property type="project" value="TreeGrafter"/>
</dbReference>
<dbReference type="InterPro" id="IPR001841">
    <property type="entry name" value="Znf_RING"/>
</dbReference>
<evidence type="ECO:0000256" key="4">
    <source>
        <dbReference type="ARBA" id="ARBA00022771"/>
    </source>
</evidence>
<dbReference type="PANTHER" id="PTHR24099">
    <property type="entry name" value="E3 UBIQUITIN-PROTEIN LIGASE TRIM36-RELATED"/>
    <property type="match status" value="1"/>
</dbReference>
<dbReference type="Gene3D" id="2.60.120.920">
    <property type="match status" value="1"/>
</dbReference>
<feature type="domain" description="B box-type" evidence="9">
    <location>
        <begin position="221"/>
        <end position="263"/>
    </location>
</feature>
<evidence type="ECO:0000259" key="9">
    <source>
        <dbReference type="PROSITE" id="PS50119"/>
    </source>
</evidence>
<feature type="region of interest" description="Disordered" evidence="8">
    <location>
        <begin position="68"/>
        <end position="98"/>
    </location>
</feature>
<feature type="domain" description="Fibronectin type-III" evidence="10">
    <location>
        <begin position="429"/>
        <end position="534"/>
    </location>
</feature>
<dbReference type="InterPro" id="IPR013783">
    <property type="entry name" value="Ig-like_fold"/>
</dbReference>
<name>A0A3Q2DLV0_CYPVA</name>
<dbReference type="InterPro" id="IPR036116">
    <property type="entry name" value="FN3_sf"/>
</dbReference>
<dbReference type="Gene3D" id="2.60.40.10">
    <property type="entry name" value="Immunoglobulins"/>
    <property type="match status" value="1"/>
</dbReference>
<dbReference type="InterPro" id="IPR013320">
    <property type="entry name" value="ConA-like_dom_sf"/>
</dbReference>
<evidence type="ECO:0000256" key="6">
    <source>
        <dbReference type="PROSITE-ProRule" id="PRU00024"/>
    </source>
</evidence>
<dbReference type="GO" id="GO:0044304">
    <property type="term" value="C:main axon"/>
    <property type="evidence" value="ECO:0007669"/>
    <property type="project" value="TreeGrafter"/>
</dbReference>
<dbReference type="OMA" id="RTCGTYP"/>
<dbReference type="SUPFAM" id="SSF57850">
    <property type="entry name" value="RING/U-box"/>
    <property type="match status" value="1"/>
</dbReference>
<protein>
    <submittedName>
        <fullName evidence="11">Tripartite motif containing 46a</fullName>
    </submittedName>
</protein>
<dbReference type="Pfam" id="PF00097">
    <property type="entry name" value="zf-C3HC4"/>
    <property type="match status" value="1"/>
</dbReference>
<dbReference type="CDD" id="cd00063">
    <property type="entry name" value="FN3"/>
    <property type="match status" value="1"/>
</dbReference>
<dbReference type="PROSITE" id="PS50119">
    <property type="entry name" value="ZF_BBOX"/>
    <property type="match status" value="1"/>
</dbReference>
<dbReference type="GeneTree" id="ENSGT00940000158021"/>
<evidence type="ECO:0000259" key="10">
    <source>
        <dbReference type="PROSITE" id="PS50853"/>
    </source>
</evidence>
<dbReference type="GO" id="GO:0001764">
    <property type="term" value="P:neuron migration"/>
    <property type="evidence" value="ECO:0007669"/>
    <property type="project" value="TreeGrafter"/>
</dbReference>
<keyword evidence="3" id="KW-0479">Metal-binding</keyword>
<dbReference type="SMART" id="SM00184">
    <property type="entry name" value="RING"/>
    <property type="match status" value="1"/>
</dbReference>
<feature type="compositionally biased region" description="Basic residues" evidence="8">
    <location>
        <begin position="84"/>
        <end position="93"/>
    </location>
</feature>
<dbReference type="SUPFAM" id="SSF49265">
    <property type="entry name" value="Fibronectin type III"/>
    <property type="match status" value="1"/>
</dbReference>
<keyword evidence="7" id="KW-0175">Coiled coil</keyword>
<dbReference type="Gene3D" id="4.10.830.40">
    <property type="match status" value="1"/>
</dbReference>
<evidence type="ECO:0000313" key="11">
    <source>
        <dbReference type="Ensembl" id="ENSCVAP00000019689.1"/>
    </source>
</evidence>
<dbReference type="PANTHER" id="PTHR24099:SF29">
    <property type="entry name" value="TRIPARTITE MOTIF-CONTAINING PROTEIN 46"/>
    <property type="match status" value="1"/>
</dbReference>
<reference evidence="11" key="1">
    <citation type="submission" date="2025-08" db="UniProtKB">
        <authorList>
            <consortium name="Ensembl"/>
        </authorList>
    </citation>
    <scope>IDENTIFICATION</scope>
</reference>
<proteinExistence type="predicted"/>
<dbReference type="GO" id="GO:1904115">
    <property type="term" value="C:axon cytoplasm"/>
    <property type="evidence" value="ECO:0007669"/>
    <property type="project" value="GOC"/>
</dbReference>
<dbReference type="SUPFAM" id="SSF57845">
    <property type="entry name" value="B-box zinc-binding domain"/>
    <property type="match status" value="1"/>
</dbReference>
<comment type="subcellular location">
    <subcellularLocation>
        <location evidence="1">Cytoplasm</location>
    </subcellularLocation>
</comment>
<dbReference type="Proteomes" id="UP000265020">
    <property type="component" value="Unassembled WGS sequence"/>
</dbReference>
<dbReference type="InterPro" id="IPR017907">
    <property type="entry name" value="Znf_RING_CS"/>
</dbReference>